<protein>
    <recommendedName>
        <fullName evidence="1">YARHG domain-containing protein</fullName>
    </recommendedName>
</protein>
<feature type="non-terminal residue" evidence="2">
    <location>
        <position position="1"/>
    </location>
</feature>
<gene>
    <name evidence="2" type="ORF">S01H4_41489</name>
</gene>
<evidence type="ECO:0000259" key="1">
    <source>
        <dbReference type="SMART" id="SM01324"/>
    </source>
</evidence>
<dbReference type="EMBL" id="BART01022696">
    <property type="protein sequence ID" value="GAG99597.1"/>
    <property type="molecule type" value="Genomic_DNA"/>
</dbReference>
<evidence type="ECO:0000313" key="2">
    <source>
        <dbReference type="EMBL" id="GAG99597.1"/>
    </source>
</evidence>
<dbReference type="AlphaFoldDB" id="X1D3B0"/>
<accession>X1D3B0</accession>
<dbReference type="InterPro" id="IPR025582">
    <property type="entry name" value="YARHG_dom"/>
</dbReference>
<organism evidence="2">
    <name type="scientific">marine sediment metagenome</name>
    <dbReference type="NCBI Taxonomy" id="412755"/>
    <lineage>
        <taxon>unclassified sequences</taxon>
        <taxon>metagenomes</taxon>
        <taxon>ecological metagenomes</taxon>
    </lineage>
</organism>
<proteinExistence type="predicted"/>
<name>X1D3B0_9ZZZZ</name>
<dbReference type="InterPro" id="IPR038434">
    <property type="entry name" value="YARHG_sf"/>
</dbReference>
<sequence length="202" mass="24413">KASYANMCLKEIQYDLLEKWYRKPNVSTIDKLCVLSPKGDDDIVFQMCKDLIMETLTDNHIENDKKLLGDIISGRCCGFKHRLRSFIKEVEIAKIYLKNFDYYSKNPAWYVKEYFFNIFIEHKGLLLKGKYLELFDKQQLRLVRNSIFAHYGRPFRDKKLRKFFNKYSWYKVNEKYSDNMLTERDRKNIQLIITQEKKLDGR</sequence>
<dbReference type="Pfam" id="PF13308">
    <property type="entry name" value="YARHG"/>
    <property type="match status" value="1"/>
</dbReference>
<comment type="caution">
    <text evidence="2">The sequence shown here is derived from an EMBL/GenBank/DDBJ whole genome shotgun (WGS) entry which is preliminary data.</text>
</comment>
<dbReference type="Gene3D" id="1.20.58.1690">
    <property type="match status" value="1"/>
</dbReference>
<feature type="domain" description="YARHG" evidence="1">
    <location>
        <begin position="123"/>
        <end position="197"/>
    </location>
</feature>
<dbReference type="SMART" id="SM01324">
    <property type="entry name" value="YARHG"/>
    <property type="match status" value="1"/>
</dbReference>
<reference evidence="2" key="1">
    <citation type="journal article" date="2014" name="Front. Microbiol.">
        <title>High frequency of phylogenetically diverse reductive dehalogenase-homologous genes in deep subseafloor sedimentary metagenomes.</title>
        <authorList>
            <person name="Kawai M."/>
            <person name="Futagami T."/>
            <person name="Toyoda A."/>
            <person name="Takaki Y."/>
            <person name="Nishi S."/>
            <person name="Hori S."/>
            <person name="Arai W."/>
            <person name="Tsubouchi T."/>
            <person name="Morono Y."/>
            <person name="Uchiyama I."/>
            <person name="Ito T."/>
            <person name="Fujiyama A."/>
            <person name="Inagaki F."/>
            <person name="Takami H."/>
        </authorList>
    </citation>
    <scope>NUCLEOTIDE SEQUENCE</scope>
    <source>
        <strain evidence="2">Expedition CK06-06</strain>
    </source>
</reference>